<keyword evidence="13" id="KW-0460">Magnesium</keyword>
<dbReference type="FunFam" id="3.40.1190.10:FF:000011">
    <property type="entry name" value="Folylpolyglutamate synthase/dihydrofolate synthase"/>
    <property type="match status" value="1"/>
</dbReference>
<keyword evidence="26" id="KW-1185">Reference proteome</keyword>
<proteinExistence type="inferred from homology"/>
<dbReference type="Pfam" id="PF02875">
    <property type="entry name" value="Mur_ligase_C"/>
    <property type="match status" value="1"/>
</dbReference>
<dbReference type="InterPro" id="IPR036615">
    <property type="entry name" value="Mur_ligase_C_dom_sf"/>
</dbReference>
<dbReference type="InterPro" id="IPR001645">
    <property type="entry name" value="Folylpolyglutamate_synth"/>
</dbReference>
<evidence type="ECO:0000256" key="10">
    <source>
        <dbReference type="ARBA" id="ARBA00022723"/>
    </source>
</evidence>
<organism evidence="25 26">
    <name type="scientific">Paracidobacterium acidisoli</name>
    <dbReference type="NCBI Taxonomy" id="2303751"/>
    <lineage>
        <taxon>Bacteria</taxon>
        <taxon>Pseudomonadati</taxon>
        <taxon>Acidobacteriota</taxon>
        <taxon>Terriglobia</taxon>
        <taxon>Terriglobales</taxon>
        <taxon>Acidobacteriaceae</taxon>
        <taxon>Paracidobacterium</taxon>
    </lineage>
</organism>
<evidence type="ECO:0000256" key="7">
    <source>
        <dbReference type="ARBA" id="ARBA00013025"/>
    </source>
</evidence>
<comment type="similarity">
    <text evidence="5 22">Belongs to the folylpolyglutamate synthase family.</text>
</comment>
<protein>
    <recommendedName>
        <fullName evidence="8">Dihydrofolate synthase/folylpolyglutamate synthase</fullName>
        <ecNumber evidence="6">6.3.2.12</ecNumber>
        <ecNumber evidence="7">6.3.2.17</ecNumber>
    </recommendedName>
    <alternativeName>
        <fullName evidence="17">Folylpoly-gamma-glutamate synthetase-dihydrofolate synthetase</fullName>
    </alternativeName>
    <alternativeName>
        <fullName evidence="15">Folylpolyglutamate synthetase</fullName>
    </alternativeName>
    <alternativeName>
        <fullName evidence="16">Tetrahydrofolylpolyglutamate synthase</fullName>
    </alternativeName>
</protein>
<dbReference type="GO" id="GO:0004326">
    <property type="term" value="F:tetrahydrofolylpolyglutamate synthase activity"/>
    <property type="evidence" value="ECO:0007669"/>
    <property type="project" value="UniProtKB-EC"/>
</dbReference>
<evidence type="ECO:0000256" key="8">
    <source>
        <dbReference type="ARBA" id="ARBA00019357"/>
    </source>
</evidence>
<comment type="pathway">
    <text evidence="4">Cofactor biosynthesis; tetrahydrofolylpolyglutamate biosynthesis.</text>
</comment>
<dbReference type="EC" id="6.3.2.12" evidence="6"/>
<dbReference type="InterPro" id="IPR004101">
    <property type="entry name" value="Mur_ligase_C"/>
</dbReference>
<dbReference type="PROSITE" id="PS01011">
    <property type="entry name" value="FOLYLPOLYGLU_SYNT_1"/>
    <property type="match status" value="1"/>
</dbReference>
<dbReference type="Pfam" id="PF08245">
    <property type="entry name" value="Mur_ligase_M"/>
    <property type="match status" value="1"/>
</dbReference>
<name>A0A372IMU8_9BACT</name>
<dbReference type="PROSITE" id="PS01012">
    <property type="entry name" value="FOLYLPOLYGLU_SYNT_2"/>
    <property type="match status" value="1"/>
</dbReference>
<dbReference type="Proteomes" id="UP000264702">
    <property type="component" value="Unassembled WGS sequence"/>
</dbReference>
<dbReference type="InterPro" id="IPR013221">
    <property type="entry name" value="Mur_ligase_cen"/>
</dbReference>
<evidence type="ECO:0000256" key="21">
    <source>
        <dbReference type="ARBA" id="ARBA00049161"/>
    </source>
</evidence>
<keyword evidence="12 22" id="KW-0067">ATP-binding</keyword>
<evidence type="ECO:0000256" key="14">
    <source>
        <dbReference type="ARBA" id="ARBA00022909"/>
    </source>
</evidence>
<dbReference type="SUPFAM" id="SSF53623">
    <property type="entry name" value="MurD-like peptide ligases, catalytic domain"/>
    <property type="match status" value="1"/>
</dbReference>
<evidence type="ECO:0000256" key="1">
    <source>
        <dbReference type="ARBA" id="ARBA00001946"/>
    </source>
</evidence>
<evidence type="ECO:0000256" key="18">
    <source>
        <dbReference type="ARBA" id="ARBA00047493"/>
    </source>
</evidence>
<sequence length="459" mass="49226">MSYLAAMESLSALAGELHPVPGQPRRKFRLEEMGILVEALGHPERLFPSVLIAGTNGKGSTSATLASILQASGLRTGLYTSPHLSRVNERVRIDGESISDDDFAKYYFRVDDCARRLVTEGALPVHPSYFESMTALAFLAFAEAKVDIAVLEVGMGGRLDATNIVEPLLSVITDISLDHTEWLGSTISAIAREKAGIMRPGGILVTLPQHPEANQVIGEVAVSLDVRGVNAAEYMPHYGAGRIADEESESSFRNRYTIQLMGEPVEIDSPLGGSHQQRNIALAIATAVELSKNSAFQLRNNNSYKLTPASIAEGIHRARWPGRLERFTVPEKADVLLDVAHNPAGAWALRSALSHLHPEPPSMTLVFGCLRDKAIGEMAQILFPLFDRVILTAVDSPRSTSLEDLRTAAATTGVPFVEAPEASDALTRALATTPAGGLIVIAGSVYLVGALRPRLAGAE</sequence>
<comment type="catalytic activity">
    <reaction evidence="19">
        <text>10-formyltetrahydrofolyl-(gamma-L-Glu)(n) + L-glutamate + ATP = 10-formyltetrahydrofolyl-(gamma-L-Glu)(n+1) + ADP + phosphate + H(+)</text>
        <dbReference type="Rhea" id="RHEA:51904"/>
        <dbReference type="Rhea" id="RHEA-COMP:13088"/>
        <dbReference type="Rhea" id="RHEA-COMP:14300"/>
        <dbReference type="ChEBI" id="CHEBI:15378"/>
        <dbReference type="ChEBI" id="CHEBI:29985"/>
        <dbReference type="ChEBI" id="CHEBI:30616"/>
        <dbReference type="ChEBI" id="CHEBI:43474"/>
        <dbReference type="ChEBI" id="CHEBI:134413"/>
        <dbReference type="ChEBI" id="CHEBI:456216"/>
        <dbReference type="EC" id="6.3.2.17"/>
    </reaction>
</comment>
<evidence type="ECO:0000256" key="5">
    <source>
        <dbReference type="ARBA" id="ARBA00008276"/>
    </source>
</evidence>
<dbReference type="GO" id="GO:0005737">
    <property type="term" value="C:cytoplasm"/>
    <property type="evidence" value="ECO:0007669"/>
    <property type="project" value="TreeGrafter"/>
</dbReference>
<keyword evidence="14" id="KW-0289">Folate biosynthesis</keyword>
<comment type="catalytic activity">
    <reaction evidence="20">
        <text>(6R)-5,10-methylenetetrahydrofolyl-(gamma-L-Glu)(n) + L-glutamate + ATP = (6R)-5,10-methylenetetrahydrofolyl-(gamma-L-Glu)(n+1) + ADP + phosphate + H(+)</text>
        <dbReference type="Rhea" id="RHEA:51912"/>
        <dbReference type="Rhea" id="RHEA-COMP:13257"/>
        <dbReference type="Rhea" id="RHEA-COMP:13258"/>
        <dbReference type="ChEBI" id="CHEBI:15378"/>
        <dbReference type="ChEBI" id="CHEBI:29985"/>
        <dbReference type="ChEBI" id="CHEBI:30616"/>
        <dbReference type="ChEBI" id="CHEBI:43474"/>
        <dbReference type="ChEBI" id="CHEBI:136572"/>
        <dbReference type="ChEBI" id="CHEBI:456216"/>
        <dbReference type="EC" id="6.3.2.17"/>
    </reaction>
</comment>
<evidence type="ECO:0000259" key="24">
    <source>
        <dbReference type="Pfam" id="PF08245"/>
    </source>
</evidence>
<evidence type="ECO:0000256" key="9">
    <source>
        <dbReference type="ARBA" id="ARBA00022598"/>
    </source>
</evidence>
<dbReference type="GO" id="GO:0008841">
    <property type="term" value="F:dihydrofolate synthase activity"/>
    <property type="evidence" value="ECO:0007669"/>
    <property type="project" value="UniProtKB-EC"/>
</dbReference>
<comment type="catalytic activity">
    <reaction evidence="21">
        <text>7,8-dihydropteroate + L-glutamate + ATP = 7,8-dihydrofolate + ADP + phosphate + H(+)</text>
        <dbReference type="Rhea" id="RHEA:23584"/>
        <dbReference type="ChEBI" id="CHEBI:15378"/>
        <dbReference type="ChEBI" id="CHEBI:17839"/>
        <dbReference type="ChEBI" id="CHEBI:29985"/>
        <dbReference type="ChEBI" id="CHEBI:30616"/>
        <dbReference type="ChEBI" id="CHEBI:43474"/>
        <dbReference type="ChEBI" id="CHEBI:57451"/>
        <dbReference type="ChEBI" id="CHEBI:456216"/>
        <dbReference type="EC" id="6.3.2.12"/>
    </reaction>
</comment>
<dbReference type="AlphaFoldDB" id="A0A372IMU8"/>
<keyword evidence="11 22" id="KW-0547">Nucleotide-binding</keyword>
<comment type="caution">
    <text evidence="25">The sequence shown here is derived from an EMBL/GenBank/DDBJ whole genome shotgun (WGS) entry which is preliminary data.</text>
</comment>
<dbReference type="EMBL" id="QVQT01000004">
    <property type="protein sequence ID" value="RFU16195.1"/>
    <property type="molecule type" value="Genomic_DNA"/>
</dbReference>
<dbReference type="Gene3D" id="3.90.190.20">
    <property type="entry name" value="Mur ligase, C-terminal domain"/>
    <property type="match status" value="1"/>
</dbReference>
<evidence type="ECO:0000313" key="25">
    <source>
        <dbReference type="EMBL" id="RFU16195.1"/>
    </source>
</evidence>
<dbReference type="OrthoDB" id="9809356at2"/>
<evidence type="ECO:0000256" key="11">
    <source>
        <dbReference type="ARBA" id="ARBA00022741"/>
    </source>
</evidence>
<evidence type="ECO:0000256" key="6">
    <source>
        <dbReference type="ARBA" id="ARBA00013023"/>
    </source>
</evidence>
<evidence type="ECO:0000256" key="16">
    <source>
        <dbReference type="ARBA" id="ARBA00030592"/>
    </source>
</evidence>
<dbReference type="Gene3D" id="3.40.1190.10">
    <property type="entry name" value="Mur-like, catalytic domain"/>
    <property type="match status" value="1"/>
</dbReference>
<feature type="domain" description="Mur ligase C-terminal" evidence="23">
    <location>
        <begin position="322"/>
        <end position="444"/>
    </location>
</feature>
<comment type="function">
    <text evidence="2">Functions in two distinct reactions of the de novo folate biosynthetic pathway. Catalyzes the addition of a glutamate residue to dihydropteroate (7,8-dihydropteroate or H2Pte) to form dihydrofolate (7,8-dihydrofolate monoglutamate or H2Pte-Glu). Also catalyzes successive additions of L-glutamate to tetrahydrofolate or 10-formyltetrahydrofolate or 5,10-methylenetetrahydrofolate, leading to folylpolyglutamate derivatives.</text>
</comment>
<dbReference type="NCBIfam" id="TIGR01499">
    <property type="entry name" value="folC"/>
    <property type="match status" value="1"/>
</dbReference>
<evidence type="ECO:0000256" key="17">
    <source>
        <dbReference type="ARBA" id="ARBA00032510"/>
    </source>
</evidence>
<evidence type="ECO:0000256" key="4">
    <source>
        <dbReference type="ARBA" id="ARBA00005150"/>
    </source>
</evidence>
<evidence type="ECO:0000256" key="22">
    <source>
        <dbReference type="PIRNR" id="PIRNR001563"/>
    </source>
</evidence>
<keyword evidence="9 22" id="KW-0436">Ligase</keyword>
<comment type="cofactor">
    <cofactor evidence="1">
        <name>Mg(2+)</name>
        <dbReference type="ChEBI" id="CHEBI:18420"/>
    </cofactor>
</comment>
<evidence type="ECO:0000256" key="2">
    <source>
        <dbReference type="ARBA" id="ARBA00002714"/>
    </source>
</evidence>
<keyword evidence="10" id="KW-0479">Metal-binding</keyword>
<dbReference type="GO" id="GO:0046872">
    <property type="term" value="F:metal ion binding"/>
    <property type="evidence" value="ECO:0007669"/>
    <property type="project" value="UniProtKB-KW"/>
</dbReference>
<evidence type="ECO:0000256" key="13">
    <source>
        <dbReference type="ARBA" id="ARBA00022842"/>
    </source>
</evidence>
<dbReference type="InterPro" id="IPR018109">
    <property type="entry name" value="Folylpolyglutamate_synth_CS"/>
</dbReference>
<dbReference type="SUPFAM" id="SSF53244">
    <property type="entry name" value="MurD-like peptide ligases, peptide-binding domain"/>
    <property type="match status" value="1"/>
</dbReference>
<dbReference type="GO" id="GO:0005524">
    <property type="term" value="F:ATP binding"/>
    <property type="evidence" value="ECO:0007669"/>
    <property type="project" value="UniProtKB-KW"/>
</dbReference>
<evidence type="ECO:0000313" key="26">
    <source>
        <dbReference type="Proteomes" id="UP000264702"/>
    </source>
</evidence>
<reference evidence="25 26" key="1">
    <citation type="submission" date="2018-08" db="EMBL/GenBank/DDBJ databases">
        <title>Acidipila sp. 4G-K13, an acidobacterium isolated from forest soil.</title>
        <authorList>
            <person name="Gao Z.-H."/>
            <person name="Qiu L.-H."/>
        </authorList>
    </citation>
    <scope>NUCLEOTIDE SEQUENCE [LARGE SCALE GENOMIC DNA]</scope>
    <source>
        <strain evidence="25 26">4G-K13</strain>
    </source>
</reference>
<dbReference type="PANTHER" id="PTHR11136">
    <property type="entry name" value="FOLYLPOLYGLUTAMATE SYNTHASE-RELATED"/>
    <property type="match status" value="1"/>
</dbReference>
<evidence type="ECO:0000256" key="12">
    <source>
        <dbReference type="ARBA" id="ARBA00022840"/>
    </source>
</evidence>
<comment type="catalytic activity">
    <reaction evidence="18">
        <text>(6S)-5,6,7,8-tetrahydrofolyl-(gamma-L-Glu)(n) + L-glutamate + ATP = (6S)-5,6,7,8-tetrahydrofolyl-(gamma-L-Glu)(n+1) + ADP + phosphate + H(+)</text>
        <dbReference type="Rhea" id="RHEA:10580"/>
        <dbReference type="Rhea" id="RHEA-COMP:14738"/>
        <dbReference type="Rhea" id="RHEA-COMP:14740"/>
        <dbReference type="ChEBI" id="CHEBI:15378"/>
        <dbReference type="ChEBI" id="CHEBI:29985"/>
        <dbReference type="ChEBI" id="CHEBI:30616"/>
        <dbReference type="ChEBI" id="CHEBI:43474"/>
        <dbReference type="ChEBI" id="CHEBI:141005"/>
        <dbReference type="ChEBI" id="CHEBI:456216"/>
        <dbReference type="EC" id="6.3.2.17"/>
    </reaction>
</comment>
<dbReference type="PANTHER" id="PTHR11136:SF0">
    <property type="entry name" value="DIHYDROFOLATE SYNTHETASE-RELATED"/>
    <property type="match status" value="1"/>
</dbReference>
<dbReference type="EC" id="6.3.2.17" evidence="7"/>
<accession>A0A372IMU8</accession>
<dbReference type="RefSeq" id="WP_117300300.1">
    <property type="nucleotide sequence ID" value="NZ_QVQT02000004.1"/>
</dbReference>
<dbReference type="PIRSF" id="PIRSF001563">
    <property type="entry name" value="Folylpolyglu_synth"/>
    <property type="match status" value="1"/>
</dbReference>
<evidence type="ECO:0000256" key="15">
    <source>
        <dbReference type="ARBA" id="ARBA00030048"/>
    </source>
</evidence>
<comment type="pathway">
    <text evidence="3">Cofactor biosynthesis; tetrahydrofolate biosynthesis; 7,8-dihydrofolate from 2-amino-4-hydroxy-6-hydroxymethyl-7,8-dihydropteridine diphosphate and 4-aminobenzoate: step 2/2.</text>
</comment>
<evidence type="ECO:0000259" key="23">
    <source>
        <dbReference type="Pfam" id="PF02875"/>
    </source>
</evidence>
<feature type="domain" description="Mur ligase central" evidence="24">
    <location>
        <begin position="52"/>
        <end position="287"/>
    </location>
</feature>
<dbReference type="GO" id="GO:0046656">
    <property type="term" value="P:folic acid biosynthetic process"/>
    <property type="evidence" value="ECO:0007669"/>
    <property type="project" value="UniProtKB-KW"/>
</dbReference>
<evidence type="ECO:0000256" key="3">
    <source>
        <dbReference type="ARBA" id="ARBA00004799"/>
    </source>
</evidence>
<gene>
    <name evidence="25" type="ORF">D0Y96_12345</name>
</gene>
<evidence type="ECO:0000256" key="19">
    <source>
        <dbReference type="ARBA" id="ARBA00047808"/>
    </source>
</evidence>
<dbReference type="InterPro" id="IPR036565">
    <property type="entry name" value="Mur-like_cat_sf"/>
</dbReference>
<evidence type="ECO:0000256" key="20">
    <source>
        <dbReference type="ARBA" id="ARBA00049035"/>
    </source>
</evidence>